<dbReference type="Proteomes" id="UP000019132">
    <property type="component" value="Unassembled WGS sequence"/>
</dbReference>
<keyword evidence="3" id="KW-1185">Reference proteome</keyword>
<dbReference type="AlphaFoldDB" id="K3X1C2"/>
<proteinExistence type="predicted"/>
<dbReference type="Gene3D" id="3.30.1520.10">
    <property type="entry name" value="Phox-like domain"/>
    <property type="match status" value="1"/>
</dbReference>
<dbReference type="EMBL" id="GL376590">
    <property type="status" value="NOT_ANNOTATED_CDS"/>
    <property type="molecule type" value="Genomic_DNA"/>
</dbReference>
<dbReference type="GO" id="GO:0035091">
    <property type="term" value="F:phosphatidylinositol binding"/>
    <property type="evidence" value="ECO:0007669"/>
    <property type="project" value="InterPro"/>
</dbReference>
<dbReference type="SUPFAM" id="SSF64268">
    <property type="entry name" value="PX domain"/>
    <property type="match status" value="1"/>
</dbReference>
<evidence type="ECO:0008006" key="4">
    <source>
        <dbReference type="Google" id="ProtNLM"/>
    </source>
</evidence>
<reference evidence="3" key="2">
    <citation type="submission" date="2010-04" db="EMBL/GenBank/DDBJ databases">
        <authorList>
            <person name="Buell R."/>
            <person name="Hamilton J."/>
            <person name="Hostetler J."/>
        </authorList>
    </citation>
    <scope>NUCLEOTIDE SEQUENCE [LARGE SCALE GENOMIC DNA]</scope>
    <source>
        <strain evidence="3">DAOM:BR144</strain>
    </source>
</reference>
<dbReference type="eggNOG" id="ENOG502RA5F">
    <property type="taxonomic scope" value="Eukaryota"/>
</dbReference>
<feature type="region of interest" description="Disordered" evidence="1">
    <location>
        <begin position="193"/>
        <end position="219"/>
    </location>
</feature>
<evidence type="ECO:0000313" key="3">
    <source>
        <dbReference type="Proteomes" id="UP000019132"/>
    </source>
</evidence>
<protein>
    <recommendedName>
        <fullName evidence="4">PX domain-containing protein</fullName>
    </recommendedName>
</protein>
<dbReference type="OMA" id="GHIIHDE"/>
<dbReference type="InParanoid" id="K3X1C2"/>
<dbReference type="CDD" id="cd06093">
    <property type="entry name" value="PX_domain"/>
    <property type="match status" value="1"/>
</dbReference>
<name>K3X1C2_GLOUD</name>
<dbReference type="VEuPathDB" id="FungiDB:PYU1_G010997"/>
<evidence type="ECO:0000256" key="1">
    <source>
        <dbReference type="SAM" id="MobiDB-lite"/>
    </source>
</evidence>
<reference evidence="2" key="3">
    <citation type="submission" date="2015-02" db="UniProtKB">
        <authorList>
            <consortium name="EnsemblProtists"/>
        </authorList>
    </citation>
    <scope>IDENTIFICATION</scope>
    <source>
        <strain evidence="2">DAOM BR144</strain>
    </source>
</reference>
<feature type="region of interest" description="Disordered" evidence="1">
    <location>
        <begin position="115"/>
        <end position="143"/>
    </location>
</feature>
<sequence>MDGCFLTAAAIAGLEEKTRRRSDQVGPLSKHASRLPHGLSIIGQALCLQQQQTSSVSPYLRCFTPQTMMSESDMRELKQQPHEGEQPDVVITQSLPYIKCRESVSAVFGFDRHAKTSARRVSTASNATTETAGSSPENDYHLPTSLSYSVPSTTMVTNTPRGRPAVDVIATYMNTCDSRTIKSDLLRAHAHFCSPRGMPSNGPSSSSRLRTSSMRSNKEGSADWGWFADIDSSGESWGGDGSTYSLRRKLSADLGLIDLGGSLDVLGDEQTNTRITAAHKTFTINADGYPKVVSASIAIPKFRIVQSRAGADRHAQYLITLKLGKELYADWRRYSEFGELAKTLASDRYPRTLEAWKSIDTRWFNRLEPSYLHQKCITLENFLRELMYESSEPAIVIDFLGGYMGKVNTRPSDPVAYRPGAQLPKELRPPQPKHERELFEKMWAENFKRSRVNYDGSSIEESRTA</sequence>
<reference evidence="3" key="1">
    <citation type="journal article" date="2010" name="Genome Biol.">
        <title>Genome sequence of the necrotrophic plant pathogen Pythium ultimum reveals original pathogenicity mechanisms and effector repertoire.</title>
        <authorList>
            <person name="Levesque C.A."/>
            <person name="Brouwer H."/>
            <person name="Cano L."/>
            <person name="Hamilton J.P."/>
            <person name="Holt C."/>
            <person name="Huitema E."/>
            <person name="Raffaele S."/>
            <person name="Robideau G.P."/>
            <person name="Thines M."/>
            <person name="Win J."/>
            <person name="Zerillo M.M."/>
            <person name="Beakes G.W."/>
            <person name="Boore J.L."/>
            <person name="Busam D."/>
            <person name="Dumas B."/>
            <person name="Ferriera S."/>
            <person name="Fuerstenberg S.I."/>
            <person name="Gachon C.M."/>
            <person name="Gaulin E."/>
            <person name="Govers F."/>
            <person name="Grenville-Briggs L."/>
            <person name="Horner N."/>
            <person name="Hostetler J."/>
            <person name="Jiang R.H."/>
            <person name="Johnson J."/>
            <person name="Krajaejun T."/>
            <person name="Lin H."/>
            <person name="Meijer H.J."/>
            <person name="Moore B."/>
            <person name="Morris P."/>
            <person name="Phuntmart V."/>
            <person name="Puiu D."/>
            <person name="Shetty J."/>
            <person name="Stajich J.E."/>
            <person name="Tripathy S."/>
            <person name="Wawra S."/>
            <person name="van West P."/>
            <person name="Whitty B.R."/>
            <person name="Coutinho P.M."/>
            <person name="Henrissat B."/>
            <person name="Martin F."/>
            <person name="Thomas P.D."/>
            <person name="Tyler B.M."/>
            <person name="De Vries R.P."/>
            <person name="Kamoun S."/>
            <person name="Yandell M."/>
            <person name="Tisserat N."/>
            <person name="Buell C.R."/>
        </authorList>
    </citation>
    <scope>NUCLEOTIDE SEQUENCE</scope>
    <source>
        <strain evidence="3">DAOM:BR144</strain>
    </source>
</reference>
<organism evidence="2 3">
    <name type="scientific">Globisporangium ultimum (strain ATCC 200006 / CBS 805.95 / DAOM BR144)</name>
    <name type="common">Pythium ultimum</name>
    <dbReference type="NCBI Taxonomy" id="431595"/>
    <lineage>
        <taxon>Eukaryota</taxon>
        <taxon>Sar</taxon>
        <taxon>Stramenopiles</taxon>
        <taxon>Oomycota</taxon>
        <taxon>Peronosporomycetes</taxon>
        <taxon>Pythiales</taxon>
        <taxon>Pythiaceae</taxon>
        <taxon>Globisporangium</taxon>
    </lineage>
</organism>
<feature type="compositionally biased region" description="Low complexity" evidence="1">
    <location>
        <begin position="194"/>
        <end position="215"/>
    </location>
</feature>
<dbReference type="HOGENOM" id="CLU_051616_0_0_1"/>
<dbReference type="InterPro" id="IPR036871">
    <property type="entry name" value="PX_dom_sf"/>
</dbReference>
<accession>K3X1C2</accession>
<feature type="compositionally biased region" description="Polar residues" evidence="1">
    <location>
        <begin position="119"/>
        <end position="137"/>
    </location>
</feature>
<dbReference type="EnsemblProtists" id="PYU1_T011021">
    <property type="protein sequence ID" value="PYU1_T011021"/>
    <property type="gene ID" value="PYU1_G010997"/>
</dbReference>
<evidence type="ECO:0000313" key="2">
    <source>
        <dbReference type="EnsemblProtists" id="PYU1_T011021"/>
    </source>
</evidence>